<feature type="transmembrane region" description="Helical" evidence="2">
    <location>
        <begin position="24"/>
        <end position="48"/>
    </location>
</feature>
<keyword evidence="2" id="KW-0472">Membrane</keyword>
<reference evidence="4" key="2">
    <citation type="journal article" date="2024" name="Environ. Microbiol.">
        <title>Genome analysis and description of Tunturibacter gen. nov. expands the diversity of Terriglobia in tundra soils.</title>
        <authorList>
            <person name="Messyasz A."/>
            <person name="Mannisto M.K."/>
            <person name="Kerkhof L.J."/>
            <person name="Haggblom M.M."/>
        </authorList>
    </citation>
    <scope>NUCLEOTIDE SEQUENCE</scope>
    <source>
        <strain evidence="4">X5P6</strain>
    </source>
</reference>
<dbReference type="InterPro" id="IPR007730">
    <property type="entry name" value="SPOR-like_dom"/>
</dbReference>
<gene>
    <name evidence="4" type="ORF">RBB77_08045</name>
</gene>
<dbReference type="InterPro" id="IPR036680">
    <property type="entry name" value="SPOR-like_sf"/>
</dbReference>
<evidence type="ECO:0000259" key="3">
    <source>
        <dbReference type="PROSITE" id="PS51724"/>
    </source>
</evidence>
<evidence type="ECO:0000256" key="1">
    <source>
        <dbReference type="SAM" id="MobiDB-lite"/>
    </source>
</evidence>
<dbReference type="KEGG" id="tpsc:RBB77_08045"/>
<feature type="region of interest" description="Disordered" evidence="1">
    <location>
        <begin position="70"/>
        <end position="95"/>
    </location>
</feature>
<keyword evidence="2" id="KW-1133">Transmembrane helix</keyword>
<dbReference type="SUPFAM" id="SSF110997">
    <property type="entry name" value="Sporulation related repeat"/>
    <property type="match status" value="1"/>
</dbReference>
<dbReference type="Pfam" id="PF05036">
    <property type="entry name" value="SPOR"/>
    <property type="match status" value="1"/>
</dbReference>
<dbReference type="EMBL" id="CP132942">
    <property type="protein sequence ID" value="XCB34835.1"/>
    <property type="molecule type" value="Genomic_DNA"/>
</dbReference>
<feature type="domain" description="SPOR" evidence="3">
    <location>
        <begin position="152"/>
        <end position="226"/>
    </location>
</feature>
<accession>A0AAU7ZV62</accession>
<sequence length="226" mass="23630">MNSRYQNDDDLQDLRDSRGQDREISLGTTTILGIFFALALLCAVFFGFGYSLGKRSTPPVVSAAELPAASSESSAPKPAPGSPATHAASTLPATPADDAASTTIVTDAPTTSSEATQPAPALTRVKAVAADFRTDPPTRPATLKPAAVASTPATPGAAIVQVAAVSHQEDADVLIKALKHRGYNVAVHHEPQDKLLHVQIGPFPIKKDADAMKQRLQTDGYNAIVK</sequence>
<dbReference type="GO" id="GO:0042834">
    <property type="term" value="F:peptidoglycan binding"/>
    <property type="evidence" value="ECO:0007669"/>
    <property type="project" value="InterPro"/>
</dbReference>
<proteinExistence type="predicted"/>
<dbReference type="PROSITE" id="PS51724">
    <property type="entry name" value="SPOR"/>
    <property type="match status" value="1"/>
</dbReference>
<organism evidence="4">
    <name type="scientific">Tunturiibacter psychrotolerans</name>
    <dbReference type="NCBI Taxonomy" id="3069686"/>
    <lineage>
        <taxon>Bacteria</taxon>
        <taxon>Pseudomonadati</taxon>
        <taxon>Acidobacteriota</taxon>
        <taxon>Terriglobia</taxon>
        <taxon>Terriglobales</taxon>
        <taxon>Acidobacteriaceae</taxon>
        <taxon>Tunturiibacter</taxon>
    </lineage>
</organism>
<keyword evidence="2" id="KW-0812">Transmembrane</keyword>
<dbReference type="RefSeq" id="WP_353066326.1">
    <property type="nucleotide sequence ID" value="NZ_CP132942.1"/>
</dbReference>
<evidence type="ECO:0000256" key="2">
    <source>
        <dbReference type="SAM" id="Phobius"/>
    </source>
</evidence>
<protein>
    <submittedName>
        <fullName evidence="4">SPOR domain-containing protein</fullName>
    </submittedName>
</protein>
<evidence type="ECO:0000313" key="4">
    <source>
        <dbReference type="EMBL" id="XCB34835.1"/>
    </source>
</evidence>
<reference evidence="4" key="1">
    <citation type="submission" date="2023-08" db="EMBL/GenBank/DDBJ databases">
        <authorList>
            <person name="Messyasz A."/>
            <person name="Mannisto M.K."/>
            <person name="Kerkhof L.J."/>
            <person name="Haggblom M."/>
        </authorList>
    </citation>
    <scope>NUCLEOTIDE SEQUENCE</scope>
    <source>
        <strain evidence="4">X5P6</strain>
    </source>
</reference>
<name>A0AAU7ZV62_9BACT</name>
<dbReference type="AlphaFoldDB" id="A0AAU7ZV62"/>
<dbReference type="Gene3D" id="3.30.70.1070">
    <property type="entry name" value="Sporulation related repeat"/>
    <property type="match status" value="1"/>
</dbReference>